<dbReference type="InterPro" id="IPR022657">
    <property type="entry name" value="De-COase2_CS"/>
</dbReference>
<dbReference type="InterPro" id="IPR022644">
    <property type="entry name" value="De-COase2_N"/>
</dbReference>
<dbReference type="PRINTS" id="PR01179">
    <property type="entry name" value="ODADCRBXLASE"/>
</dbReference>
<dbReference type="Pfam" id="PF00278">
    <property type="entry name" value="Orn_DAP_Arg_deC"/>
    <property type="match status" value="1"/>
</dbReference>
<dbReference type="InterPro" id="IPR022643">
    <property type="entry name" value="De-COase2_C"/>
</dbReference>
<dbReference type="PANTHER" id="PTHR11482">
    <property type="entry name" value="ARGININE/DIAMINOPIMELATE/ORNITHINE DECARBOXYLASE"/>
    <property type="match status" value="1"/>
</dbReference>
<sequence>MKGFLEDANYSIGLLDEGATLGDVIDNYVYEHTLTGKNAFFVGDLGKLLKKHNEWQNVMAPVKPFYTVKCNSTPGVLEILAALGIGFACSSKSEMALVQDLGIAPENIIYTNPCKQASQIKYAAKAGVNIMTCDNESELKKIARNHPSAKLLLRIATEDISGAEEMNMKFGTMLKSCRHLMECAKELEVQIVGVKFHISSSCKEPQVYIHAISDARCVFDMAEEFGFKMNMLDIGGGFTGSELQLEEVNHVISPLLDVYFPEESGVNVIAEPGCYYVSSAFTLAVNIIAKKAVEYDKFLPSGMEQTRSDDEPIFMYYMNDGVYGSFASKLFEKFNTIPEVHKLLWGSNQTCHSDSANGHTPEDPATSSQFELAFYFALEGVWVSHAPDCQSWRAEVESSPEVEEQAAVKGVLAHYLFLIYFTLFNKKYKEDEPLFASSLWGPSCDELDQIVENCLLPELSVGDWLIFDNMGSGTLGQQSAFNDFQRPPIYYMMSFNDWYEMQDAGITSDTLMKNFFFVPSCIQLSPEDSFSTAA</sequence>
<dbReference type="eggNOG" id="KOG0622">
    <property type="taxonomic scope" value="Eukaryota"/>
</dbReference>
<gene>
    <name evidence="5" type="ORF">UY3_03521</name>
</gene>
<comment type="similarity">
    <text evidence="2">Belongs to the Orn/Lys/Arg decarboxylase class-II family.</text>
</comment>
<accession>M7BU09</accession>
<dbReference type="GO" id="GO:0004586">
    <property type="term" value="F:ornithine decarboxylase activity"/>
    <property type="evidence" value="ECO:0007669"/>
    <property type="project" value="TreeGrafter"/>
</dbReference>
<dbReference type="InterPro" id="IPR002433">
    <property type="entry name" value="Orn_de-COase"/>
</dbReference>
<dbReference type="STRING" id="8469.M7BU09"/>
<dbReference type="Gene3D" id="2.40.37.10">
    <property type="entry name" value="Lyase, Ornithine Decarboxylase, Chain A, domain 1"/>
    <property type="match status" value="2"/>
</dbReference>
<evidence type="ECO:0000256" key="1">
    <source>
        <dbReference type="PIRSR" id="PIRSR600183-50"/>
    </source>
</evidence>
<protein>
    <submittedName>
        <fullName evidence="5">Antizyme inhibitor 1</fullName>
    </submittedName>
</protein>
<dbReference type="Proteomes" id="UP000031443">
    <property type="component" value="Unassembled WGS sequence"/>
</dbReference>
<dbReference type="InterPro" id="IPR009006">
    <property type="entry name" value="Ala_racemase/Decarboxylase_C"/>
</dbReference>
<proteinExistence type="inferred from homology"/>
<feature type="domain" description="Orn/DAP/Arg decarboxylase 2 C-terminal" evidence="3">
    <location>
        <begin position="406"/>
        <end position="471"/>
    </location>
</feature>
<dbReference type="GO" id="GO:0042978">
    <property type="term" value="F:ornithine decarboxylase activator activity"/>
    <property type="evidence" value="ECO:0007669"/>
    <property type="project" value="TreeGrafter"/>
</dbReference>
<dbReference type="GO" id="GO:0033387">
    <property type="term" value="P:putrescine biosynthetic process from arginine, via ornithine"/>
    <property type="evidence" value="ECO:0007669"/>
    <property type="project" value="TreeGrafter"/>
</dbReference>
<dbReference type="FunFam" id="3.20.20.10:FF:000010">
    <property type="entry name" value="Antizyme inhibitor 1"/>
    <property type="match status" value="1"/>
</dbReference>
<dbReference type="EMBL" id="KB517250">
    <property type="protein sequence ID" value="EMP39280.1"/>
    <property type="molecule type" value="Genomic_DNA"/>
</dbReference>
<feature type="active site" description="Proton donor" evidence="1">
    <location>
        <position position="444"/>
    </location>
</feature>
<dbReference type="Pfam" id="PF02784">
    <property type="entry name" value="Orn_Arg_deC_N"/>
    <property type="match status" value="1"/>
</dbReference>
<dbReference type="GO" id="GO:0042177">
    <property type="term" value="P:negative regulation of protein catabolic process"/>
    <property type="evidence" value="ECO:0007669"/>
    <property type="project" value="TreeGrafter"/>
</dbReference>
<evidence type="ECO:0000256" key="2">
    <source>
        <dbReference type="RuleBase" id="RU003737"/>
    </source>
</evidence>
<evidence type="ECO:0000259" key="3">
    <source>
        <dbReference type="Pfam" id="PF00278"/>
    </source>
</evidence>
<dbReference type="AlphaFoldDB" id="M7BU09"/>
<reference evidence="6" key="1">
    <citation type="journal article" date="2013" name="Nat. Genet.">
        <title>The draft genomes of soft-shell turtle and green sea turtle yield insights into the development and evolution of the turtle-specific body plan.</title>
        <authorList>
            <person name="Wang Z."/>
            <person name="Pascual-Anaya J."/>
            <person name="Zadissa A."/>
            <person name="Li W."/>
            <person name="Niimura Y."/>
            <person name="Huang Z."/>
            <person name="Li C."/>
            <person name="White S."/>
            <person name="Xiong Z."/>
            <person name="Fang D."/>
            <person name="Wang B."/>
            <person name="Ming Y."/>
            <person name="Chen Y."/>
            <person name="Zheng Y."/>
            <person name="Kuraku S."/>
            <person name="Pignatelli M."/>
            <person name="Herrero J."/>
            <person name="Beal K."/>
            <person name="Nozawa M."/>
            <person name="Li Q."/>
            <person name="Wang J."/>
            <person name="Zhang H."/>
            <person name="Yu L."/>
            <person name="Shigenobu S."/>
            <person name="Wang J."/>
            <person name="Liu J."/>
            <person name="Flicek P."/>
            <person name="Searle S."/>
            <person name="Wang J."/>
            <person name="Kuratani S."/>
            <person name="Yin Y."/>
            <person name="Aken B."/>
            <person name="Zhang G."/>
            <person name="Irie N."/>
        </authorList>
    </citation>
    <scope>NUCLEOTIDE SEQUENCE [LARGE SCALE GENOMIC DNA]</scope>
</reference>
<dbReference type="PANTHER" id="PTHR11482:SF7">
    <property type="entry name" value="ANTIZYME INHIBITOR 1"/>
    <property type="match status" value="1"/>
</dbReference>
<dbReference type="SUPFAM" id="SSF51419">
    <property type="entry name" value="PLP-binding barrel"/>
    <property type="match status" value="1"/>
</dbReference>
<dbReference type="PRINTS" id="PR01182">
    <property type="entry name" value="ORNDCRBXLASE"/>
</dbReference>
<organism evidence="5 6">
    <name type="scientific">Chelonia mydas</name>
    <name type="common">Green sea-turtle</name>
    <name type="synonym">Chelonia agassizi</name>
    <dbReference type="NCBI Taxonomy" id="8469"/>
    <lineage>
        <taxon>Eukaryota</taxon>
        <taxon>Metazoa</taxon>
        <taxon>Chordata</taxon>
        <taxon>Craniata</taxon>
        <taxon>Vertebrata</taxon>
        <taxon>Euteleostomi</taxon>
        <taxon>Archelosauria</taxon>
        <taxon>Testudinata</taxon>
        <taxon>Testudines</taxon>
        <taxon>Cryptodira</taxon>
        <taxon>Durocryptodira</taxon>
        <taxon>Americhelydia</taxon>
        <taxon>Chelonioidea</taxon>
        <taxon>Cheloniidae</taxon>
        <taxon>Chelonia</taxon>
    </lineage>
</organism>
<dbReference type="PROSITE" id="PS00879">
    <property type="entry name" value="ODR_DC_2_2"/>
    <property type="match status" value="1"/>
</dbReference>
<dbReference type="Gene3D" id="3.20.20.10">
    <property type="entry name" value="Alanine racemase"/>
    <property type="match status" value="1"/>
</dbReference>
<dbReference type="GO" id="GO:0005737">
    <property type="term" value="C:cytoplasm"/>
    <property type="evidence" value="ECO:0007669"/>
    <property type="project" value="TreeGrafter"/>
</dbReference>
<dbReference type="InterPro" id="IPR029066">
    <property type="entry name" value="PLP-binding_barrel"/>
</dbReference>
<evidence type="ECO:0000313" key="5">
    <source>
        <dbReference type="EMBL" id="EMP39280.1"/>
    </source>
</evidence>
<evidence type="ECO:0000259" key="4">
    <source>
        <dbReference type="Pfam" id="PF02784"/>
    </source>
</evidence>
<feature type="domain" description="Orn/DAP/Arg decarboxylase 2 N-terminal" evidence="4">
    <location>
        <begin position="46"/>
        <end position="278"/>
    </location>
</feature>
<dbReference type="GO" id="GO:1902269">
    <property type="term" value="P:positive regulation of polyamine transmembrane transport"/>
    <property type="evidence" value="ECO:0007669"/>
    <property type="project" value="TreeGrafter"/>
</dbReference>
<dbReference type="SUPFAM" id="SSF50621">
    <property type="entry name" value="Alanine racemase C-terminal domain-like"/>
    <property type="match status" value="2"/>
</dbReference>
<evidence type="ECO:0000313" key="6">
    <source>
        <dbReference type="Proteomes" id="UP000031443"/>
    </source>
</evidence>
<dbReference type="InterPro" id="IPR000183">
    <property type="entry name" value="Orn/DAP/Arg_de-COase"/>
</dbReference>
<feature type="modified residue" description="N6-(pyridoxal phosphate)lysine" evidence="1">
    <location>
        <position position="69"/>
    </location>
</feature>
<name>M7BU09_CHEMY</name>
<keyword evidence="6" id="KW-1185">Reference proteome</keyword>
<keyword evidence="1" id="KW-0663">Pyridoxal phosphate</keyword>
<comment type="cofactor">
    <cofactor evidence="1">
        <name>pyridoxal 5'-phosphate</name>
        <dbReference type="ChEBI" id="CHEBI:597326"/>
    </cofactor>
</comment>